<dbReference type="Proteomes" id="UP000291144">
    <property type="component" value="Unassembled WGS sequence"/>
</dbReference>
<reference evidence="1 2" key="1">
    <citation type="submission" date="2019-02" db="EMBL/GenBank/DDBJ databases">
        <title>Kribbella capetownensis sp. nov. and Kribbella speibonae sp. nov., isolated from soil.</title>
        <authorList>
            <person name="Curtis S.M."/>
            <person name="Norton I."/>
            <person name="Everest G.J."/>
            <person name="Meyers P.R."/>
        </authorList>
    </citation>
    <scope>NUCLEOTIDE SEQUENCE [LARGE SCALE GENOMIC DNA]</scope>
    <source>
        <strain evidence="1 2">NRRL B-24813</strain>
    </source>
</reference>
<accession>A0A4R0JSP8</accession>
<dbReference type="InterPro" id="IPR018727">
    <property type="entry name" value="DUF2267"/>
</dbReference>
<dbReference type="InterPro" id="IPR038282">
    <property type="entry name" value="DUF2267_sf"/>
</dbReference>
<dbReference type="RefSeq" id="WP_131366282.1">
    <property type="nucleotide sequence ID" value="NZ_SJKB01000025.1"/>
</dbReference>
<keyword evidence="2" id="KW-1185">Reference proteome</keyword>
<comment type="caution">
    <text evidence="1">The sequence shown here is derived from an EMBL/GenBank/DDBJ whole genome shotgun (WGS) entry which is preliminary data.</text>
</comment>
<dbReference type="OrthoDB" id="20942at2"/>
<organism evidence="1 2">
    <name type="scientific">Kribbella pittospori</name>
    <dbReference type="NCBI Taxonomy" id="722689"/>
    <lineage>
        <taxon>Bacteria</taxon>
        <taxon>Bacillati</taxon>
        <taxon>Actinomycetota</taxon>
        <taxon>Actinomycetes</taxon>
        <taxon>Propionibacteriales</taxon>
        <taxon>Kribbellaceae</taxon>
        <taxon>Kribbella</taxon>
    </lineage>
</organism>
<protein>
    <submittedName>
        <fullName evidence="1">DUF2267 domain-containing protein</fullName>
    </submittedName>
</protein>
<name>A0A4R0JSP8_9ACTN</name>
<evidence type="ECO:0000313" key="1">
    <source>
        <dbReference type="EMBL" id="TCC50411.1"/>
    </source>
</evidence>
<gene>
    <name evidence="1" type="ORF">E0H73_41855</name>
</gene>
<dbReference type="AlphaFoldDB" id="A0A4R0JSP8"/>
<dbReference type="Pfam" id="PF10025">
    <property type="entry name" value="DUF2267"/>
    <property type="match status" value="1"/>
</dbReference>
<proteinExistence type="predicted"/>
<dbReference type="Gene3D" id="1.10.490.110">
    <property type="entry name" value="Uncharacterized conserved protein DUF2267"/>
    <property type="match status" value="1"/>
</dbReference>
<sequence length="138" mass="15919">MSDTFGTTVEKTNRMLKDIEKAYGWPKERRNQSYAALRAVLHALRDRLTVDESAQLAAQLPLLVRGMYFEGWDPSIVPVKMNKEQFLERVRREFRYEVEGGVEPLVHTVLQALKRHVTDGEWDDIMSSMPRDLASALV</sequence>
<dbReference type="EMBL" id="SJKB01000025">
    <property type="protein sequence ID" value="TCC50411.1"/>
    <property type="molecule type" value="Genomic_DNA"/>
</dbReference>
<evidence type="ECO:0000313" key="2">
    <source>
        <dbReference type="Proteomes" id="UP000291144"/>
    </source>
</evidence>